<dbReference type="RefSeq" id="WP_114468932.1">
    <property type="nucleotide sequence ID" value="NZ_QPJK01000004.1"/>
</dbReference>
<evidence type="ECO:0000313" key="1">
    <source>
        <dbReference type="EMBL" id="RCW71759.1"/>
    </source>
</evidence>
<evidence type="ECO:0000313" key="2">
    <source>
        <dbReference type="Proteomes" id="UP000252884"/>
    </source>
</evidence>
<reference evidence="1 2" key="1">
    <citation type="submission" date="2018-07" db="EMBL/GenBank/DDBJ databases">
        <title>Genomic Encyclopedia of Type Strains, Phase IV (KMG-IV): sequencing the most valuable type-strain genomes for metagenomic binning, comparative biology and taxonomic classification.</title>
        <authorList>
            <person name="Goeker M."/>
        </authorList>
    </citation>
    <scope>NUCLEOTIDE SEQUENCE [LARGE SCALE GENOMIC DNA]</scope>
    <source>
        <strain evidence="1 2">DSM 21634</strain>
    </source>
</reference>
<accession>A0A368XWC1</accession>
<organism evidence="1 2">
    <name type="scientific">Pseudorhodoferax soli</name>
    <dbReference type="NCBI Taxonomy" id="545864"/>
    <lineage>
        <taxon>Bacteria</taxon>
        <taxon>Pseudomonadati</taxon>
        <taxon>Pseudomonadota</taxon>
        <taxon>Betaproteobacteria</taxon>
        <taxon>Burkholderiales</taxon>
        <taxon>Comamonadaceae</taxon>
    </lineage>
</organism>
<comment type="caution">
    <text evidence="1">The sequence shown here is derived from an EMBL/GenBank/DDBJ whole genome shotgun (WGS) entry which is preliminary data.</text>
</comment>
<sequence length="107" mass="11582">MDATTPLQTTPLAAGQRLYLAVDAGTTLLAARGAVRIEEAPRWLAERMQPVARQVGEGQAYVVEQAGWLCVHALGEAQLVQLPSRTPLARLQGWLLRRRGAVRPAAC</sequence>
<protein>
    <submittedName>
        <fullName evidence="1">Uncharacterized protein</fullName>
    </submittedName>
</protein>
<dbReference type="Proteomes" id="UP000252884">
    <property type="component" value="Unassembled WGS sequence"/>
</dbReference>
<dbReference type="AlphaFoldDB" id="A0A368XWC1"/>
<proteinExistence type="predicted"/>
<gene>
    <name evidence="1" type="ORF">DES41_104579</name>
</gene>
<keyword evidence="2" id="KW-1185">Reference proteome</keyword>
<dbReference type="EMBL" id="QPJK01000004">
    <property type="protein sequence ID" value="RCW71759.1"/>
    <property type="molecule type" value="Genomic_DNA"/>
</dbReference>
<name>A0A368XWC1_9BURK</name>
<dbReference type="OrthoDB" id="8902091at2"/>